<feature type="non-terminal residue" evidence="2">
    <location>
        <position position="1"/>
    </location>
</feature>
<dbReference type="Proteomes" id="UP000221165">
    <property type="component" value="Unassembled WGS sequence"/>
</dbReference>
<accession>A0A2C6KEH5</accession>
<keyword evidence="3" id="KW-1185">Reference proteome</keyword>
<dbReference type="GeneID" id="94434453"/>
<feature type="non-terminal residue" evidence="2">
    <location>
        <position position="49"/>
    </location>
</feature>
<evidence type="ECO:0000313" key="2">
    <source>
        <dbReference type="EMBL" id="PHJ15048.1"/>
    </source>
</evidence>
<reference evidence="2 3" key="1">
    <citation type="journal article" date="2017" name="Int. J. Parasitol.">
        <title>The genome of the protozoan parasite Cystoisospora suis and a reverse vaccinology approach to identify vaccine candidates.</title>
        <authorList>
            <person name="Palmieri N."/>
            <person name="Shrestha A."/>
            <person name="Ruttkowski B."/>
            <person name="Beck T."/>
            <person name="Vogl C."/>
            <person name="Tomley F."/>
            <person name="Blake D.P."/>
            <person name="Joachim A."/>
        </authorList>
    </citation>
    <scope>NUCLEOTIDE SEQUENCE [LARGE SCALE GENOMIC DNA]</scope>
    <source>
        <strain evidence="2 3">Wien I</strain>
    </source>
</reference>
<evidence type="ECO:0000313" key="3">
    <source>
        <dbReference type="Proteomes" id="UP000221165"/>
    </source>
</evidence>
<name>A0A2C6KEH5_9APIC</name>
<dbReference type="RefSeq" id="XP_067916782.1">
    <property type="nucleotide sequence ID" value="XM_068071242.1"/>
</dbReference>
<sequence length="49" mass="5183">GLVLLGPDSSSSTGASAPVTEVEAAGAPRQSRHSYTMLDCRRRRLKLAL</sequence>
<protein>
    <submittedName>
        <fullName evidence="2">Uncharacterized protein</fullName>
    </submittedName>
</protein>
<organism evidence="2 3">
    <name type="scientific">Cystoisospora suis</name>
    <dbReference type="NCBI Taxonomy" id="483139"/>
    <lineage>
        <taxon>Eukaryota</taxon>
        <taxon>Sar</taxon>
        <taxon>Alveolata</taxon>
        <taxon>Apicomplexa</taxon>
        <taxon>Conoidasida</taxon>
        <taxon>Coccidia</taxon>
        <taxon>Eucoccidiorida</taxon>
        <taxon>Eimeriorina</taxon>
        <taxon>Sarcocystidae</taxon>
        <taxon>Cystoisospora</taxon>
    </lineage>
</organism>
<gene>
    <name evidence="2" type="ORF">CSUI_011141</name>
</gene>
<comment type="caution">
    <text evidence="2">The sequence shown here is derived from an EMBL/GenBank/DDBJ whole genome shotgun (WGS) entry which is preliminary data.</text>
</comment>
<feature type="region of interest" description="Disordered" evidence="1">
    <location>
        <begin position="1"/>
        <end position="31"/>
    </location>
</feature>
<evidence type="ECO:0000256" key="1">
    <source>
        <dbReference type="SAM" id="MobiDB-lite"/>
    </source>
</evidence>
<dbReference type="EMBL" id="MIGC01009853">
    <property type="protein sequence ID" value="PHJ15048.1"/>
    <property type="molecule type" value="Genomic_DNA"/>
</dbReference>
<proteinExistence type="predicted"/>
<dbReference type="AlphaFoldDB" id="A0A2C6KEH5"/>
<dbReference type="VEuPathDB" id="ToxoDB:CSUI_011141"/>